<protein>
    <submittedName>
        <fullName evidence="1">DNase I-like protein</fullName>
    </submittedName>
</protein>
<reference evidence="1 2" key="1">
    <citation type="journal article" date="2018" name="Mol. Biol. Evol.">
        <title>Broad Genomic Sampling Reveals a Smut Pathogenic Ancestry of the Fungal Clade Ustilaginomycotina.</title>
        <authorList>
            <person name="Kijpornyongpan T."/>
            <person name="Mondo S.J."/>
            <person name="Barry K."/>
            <person name="Sandor L."/>
            <person name="Lee J."/>
            <person name="Lipzen A."/>
            <person name="Pangilinan J."/>
            <person name="LaButti K."/>
            <person name="Hainaut M."/>
            <person name="Henrissat B."/>
            <person name="Grigoriev I.V."/>
            <person name="Spatafora J.W."/>
            <person name="Aime M.C."/>
        </authorList>
    </citation>
    <scope>NUCLEOTIDE SEQUENCE [LARGE SCALE GENOMIC DNA]</scope>
    <source>
        <strain evidence="1 2">SA 807</strain>
    </source>
</reference>
<gene>
    <name evidence="1" type="ORF">IE53DRAFT_383257</name>
</gene>
<proteinExistence type="predicted"/>
<evidence type="ECO:0000313" key="1">
    <source>
        <dbReference type="EMBL" id="PWN54172.1"/>
    </source>
</evidence>
<keyword evidence="2" id="KW-1185">Reference proteome</keyword>
<dbReference type="EMBL" id="KZ819693">
    <property type="protein sequence ID" value="PWN54172.1"/>
    <property type="molecule type" value="Genomic_DNA"/>
</dbReference>
<accession>A0ACD0P846</accession>
<sequence>MVEGERADPYIVTSTLLTPDEHLKIAISAEASPSSSYRANAALGDERKRGHTDTSQRIFSIVSNVSSNSEQACILLLRPRLTLSTKNITADVLKAIPILAGLRIEIEQLKPQHPSSIQAVVESDRVKRETKAPLPIQKPSSLGQHGIRSFQTWLDALSTNLQTQLSVNPPPAATTSLKFSFISPSTDQLVQGITSDAQGLKDLLTVAKDLLKIAEDNAFAIPVTHKWVRHYTDEIDFSPKHKALGEGQASGASTTPIFSRFSKSAFLPSTQIHGRGTGETEERPRSPSEQEVSITIGTFNVNGQVPNVDSDLEHVGRGANDLEMWKGLREWLKIDLENPDLLVLGFQEFDTSSAAYLYYSPLREEAWTKAVRKAMGASKSRLYTKIASKQLVGLLIMVFARTELVPYISEIETSSVGVGLGGFVANKGATAVRFCLEGRTFCFVNSHLSAFDGINAMERRCWDIGEIMKRLKFRVPLESDSASELREKSERKAEESIEAGSEVELEAEAVAEAEETSTGAISVTADMLEDAKEEVSLGDEGQPTLVAVEQKKEFVETKEWRMEEPELVELSIMDHDLIFWFGDLNFRLDLAASEVDRLIKARKLSLLHRYDQLEMLRKNGIIFSEFEEGPIGESWCRRVGHFNPTYKFDKGTDDYDTSEKRRCPAWTDRILWCINSDDYVDTHPRGSSPFEDQLPSEVLDGLEDDDDDDAPYDGVGRGKGGRGRGEDEEDDYKEINEEWDYDNLVTRPSTDSESKAPVKKDGGSPSAVKESDDSASASEAREEKQVNALDGDWASQTSEAERAGGEKENGSGLAISTSKGSRTKGIVDLQSYESVPTIKISDHKPVRAHFVIRVL</sequence>
<evidence type="ECO:0000313" key="2">
    <source>
        <dbReference type="Proteomes" id="UP000245626"/>
    </source>
</evidence>
<organism evidence="1 2">
    <name type="scientific">Violaceomyces palustris</name>
    <dbReference type="NCBI Taxonomy" id="1673888"/>
    <lineage>
        <taxon>Eukaryota</taxon>
        <taxon>Fungi</taxon>
        <taxon>Dikarya</taxon>
        <taxon>Basidiomycota</taxon>
        <taxon>Ustilaginomycotina</taxon>
        <taxon>Ustilaginomycetes</taxon>
        <taxon>Violaceomycetales</taxon>
        <taxon>Violaceomycetaceae</taxon>
        <taxon>Violaceomyces</taxon>
    </lineage>
</organism>
<dbReference type="Proteomes" id="UP000245626">
    <property type="component" value="Unassembled WGS sequence"/>
</dbReference>
<name>A0ACD0P846_9BASI</name>